<dbReference type="AlphaFoldDB" id="A0A1H1ZYX8"/>
<evidence type="ECO:0000256" key="6">
    <source>
        <dbReference type="SAM" id="Phobius"/>
    </source>
</evidence>
<dbReference type="EMBL" id="LT629749">
    <property type="protein sequence ID" value="SDT38958.1"/>
    <property type="molecule type" value="Genomic_DNA"/>
</dbReference>
<feature type="transmembrane region" description="Helical" evidence="6">
    <location>
        <begin position="286"/>
        <end position="308"/>
    </location>
</feature>
<evidence type="ECO:0000256" key="5">
    <source>
        <dbReference type="ARBA" id="ARBA00023136"/>
    </source>
</evidence>
<sequence length="335" mass="36282">MLEISPLVWGVTIGLVVVLLAADLLLAALRPHKVRFREAAGQSVFYIAVAIAFGVWFTWAYGSDAGTQYFTGYLVEKSLSVDNLFVFVIIMTTFAVPEEHQHKVLTFGIVLALVMRAIFIAAGAALLNAFSIVFLLFGLLLIVTAVQLFRHRDEDPDIEDNTVVKAARRLLPITDDYVGGRLSARVDGARMFTPLFLVLIAIGSIDLLFALDSIPAVFGITSEAFIVFAANAFALLGLRALFFLVQGLLDRLVYLSTGLSIILAFIGVKLILHWLHEDISPSVPEIPTLVSLAVILVVLAVTVVASLVKTKGDPSAHAHAGSLTLTSRKKEQAGR</sequence>
<comment type="subcellular location">
    <subcellularLocation>
        <location evidence="1">Membrane</location>
        <topology evidence="1">Multi-pass membrane protein</topology>
    </subcellularLocation>
</comment>
<dbReference type="InterPro" id="IPR005496">
    <property type="entry name" value="Integral_membrane_TerC"/>
</dbReference>
<evidence type="ECO:0000256" key="3">
    <source>
        <dbReference type="ARBA" id="ARBA00022692"/>
    </source>
</evidence>
<feature type="transmembrane region" description="Helical" evidence="6">
    <location>
        <begin position="6"/>
        <end position="27"/>
    </location>
</feature>
<evidence type="ECO:0000313" key="8">
    <source>
        <dbReference type="Proteomes" id="UP000199092"/>
    </source>
</evidence>
<evidence type="ECO:0000313" key="7">
    <source>
        <dbReference type="EMBL" id="SDT38958.1"/>
    </source>
</evidence>
<feature type="transmembrane region" description="Helical" evidence="6">
    <location>
        <begin position="252"/>
        <end position="274"/>
    </location>
</feature>
<protein>
    <submittedName>
        <fullName evidence="7">Tellurite resistance protein TerC</fullName>
    </submittedName>
</protein>
<gene>
    <name evidence="7" type="ORF">SAMN04488543_4105</name>
</gene>
<dbReference type="OrthoDB" id="5242957at2"/>
<dbReference type="RefSeq" id="WP_091415578.1">
    <property type="nucleotide sequence ID" value="NZ_LT629749.1"/>
</dbReference>
<comment type="similarity">
    <text evidence="2">Belongs to the TerC family.</text>
</comment>
<feature type="transmembrane region" description="Helical" evidence="6">
    <location>
        <begin position="195"/>
        <end position="218"/>
    </location>
</feature>
<accession>A0A1H1ZYX8</accession>
<feature type="transmembrane region" description="Helical" evidence="6">
    <location>
        <begin position="39"/>
        <end position="59"/>
    </location>
</feature>
<dbReference type="GO" id="GO:0016020">
    <property type="term" value="C:membrane"/>
    <property type="evidence" value="ECO:0007669"/>
    <property type="project" value="UniProtKB-SubCell"/>
</dbReference>
<evidence type="ECO:0000256" key="1">
    <source>
        <dbReference type="ARBA" id="ARBA00004141"/>
    </source>
</evidence>
<dbReference type="Proteomes" id="UP000199092">
    <property type="component" value="Chromosome I"/>
</dbReference>
<feature type="transmembrane region" description="Helical" evidence="6">
    <location>
        <begin position="129"/>
        <end position="149"/>
    </location>
</feature>
<keyword evidence="8" id="KW-1185">Reference proteome</keyword>
<dbReference type="NCBIfam" id="TIGR03718">
    <property type="entry name" value="R_switched_Alx"/>
    <property type="match status" value="1"/>
</dbReference>
<evidence type="ECO:0000256" key="2">
    <source>
        <dbReference type="ARBA" id="ARBA00007511"/>
    </source>
</evidence>
<dbReference type="PANTHER" id="PTHR30238">
    <property type="entry name" value="MEMBRANE BOUND PREDICTED REDOX MODULATOR"/>
    <property type="match status" value="1"/>
</dbReference>
<feature type="transmembrane region" description="Helical" evidence="6">
    <location>
        <begin position="79"/>
        <end position="97"/>
    </location>
</feature>
<evidence type="ECO:0000256" key="4">
    <source>
        <dbReference type="ARBA" id="ARBA00022989"/>
    </source>
</evidence>
<keyword evidence="3 6" id="KW-0812">Transmembrane</keyword>
<dbReference type="InterPro" id="IPR022369">
    <property type="entry name" value="Integral_membrane_TerC_rswitch"/>
</dbReference>
<name>A0A1H1ZYX8_9ACTN</name>
<feature type="transmembrane region" description="Helical" evidence="6">
    <location>
        <begin position="224"/>
        <end position="245"/>
    </location>
</feature>
<organism evidence="7 8">
    <name type="scientific">Friedmanniella luteola</name>
    <dbReference type="NCBI Taxonomy" id="546871"/>
    <lineage>
        <taxon>Bacteria</taxon>
        <taxon>Bacillati</taxon>
        <taxon>Actinomycetota</taxon>
        <taxon>Actinomycetes</taxon>
        <taxon>Propionibacteriales</taxon>
        <taxon>Nocardioidaceae</taxon>
        <taxon>Friedmanniella</taxon>
    </lineage>
</organism>
<feature type="transmembrane region" description="Helical" evidence="6">
    <location>
        <begin position="104"/>
        <end position="123"/>
    </location>
</feature>
<dbReference type="PANTHER" id="PTHR30238:SF0">
    <property type="entry name" value="THYLAKOID MEMBRANE PROTEIN TERC, CHLOROPLASTIC"/>
    <property type="match status" value="1"/>
</dbReference>
<keyword evidence="4 6" id="KW-1133">Transmembrane helix</keyword>
<dbReference type="Pfam" id="PF03741">
    <property type="entry name" value="TerC"/>
    <property type="match status" value="1"/>
</dbReference>
<proteinExistence type="inferred from homology"/>
<dbReference type="STRING" id="546871.SAMN04488543_4105"/>
<keyword evidence="5 6" id="KW-0472">Membrane</keyword>
<reference evidence="7 8" key="1">
    <citation type="submission" date="2016-10" db="EMBL/GenBank/DDBJ databases">
        <authorList>
            <person name="de Groot N.N."/>
        </authorList>
    </citation>
    <scope>NUCLEOTIDE SEQUENCE [LARGE SCALE GENOMIC DNA]</scope>
    <source>
        <strain evidence="7 8">DSM 21741</strain>
    </source>
</reference>